<dbReference type="OrthoDB" id="9792915at2"/>
<feature type="compositionally biased region" description="Polar residues" evidence="3">
    <location>
        <begin position="7"/>
        <end position="17"/>
    </location>
</feature>
<dbReference type="SUPFAM" id="SSF55159">
    <property type="entry name" value="eIF1-like"/>
    <property type="match status" value="1"/>
</dbReference>
<evidence type="ECO:0000313" key="6">
    <source>
        <dbReference type="Proteomes" id="UP000253426"/>
    </source>
</evidence>
<dbReference type="InterPro" id="IPR005872">
    <property type="entry name" value="SUI1_arc_bac"/>
</dbReference>
<comment type="caution">
    <text evidence="5">The sequence shown here is derived from an EMBL/GenBank/DDBJ whole genome shotgun (WGS) entry which is preliminary data.</text>
</comment>
<dbReference type="AlphaFoldDB" id="A0A366H4R6"/>
<evidence type="ECO:0000256" key="2">
    <source>
        <dbReference type="ARBA" id="ARBA00022917"/>
    </source>
</evidence>
<dbReference type="PROSITE" id="PS50296">
    <property type="entry name" value="SUI1"/>
    <property type="match status" value="1"/>
</dbReference>
<keyword evidence="6" id="KW-1185">Reference proteome</keyword>
<evidence type="ECO:0000256" key="3">
    <source>
        <dbReference type="SAM" id="MobiDB-lite"/>
    </source>
</evidence>
<dbReference type="GO" id="GO:0003743">
    <property type="term" value="F:translation initiation factor activity"/>
    <property type="evidence" value="ECO:0007669"/>
    <property type="project" value="UniProtKB-KW"/>
</dbReference>
<dbReference type="Proteomes" id="UP000253426">
    <property type="component" value="Unassembled WGS sequence"/>
</dbReference>
<accession>A0A366H4R6</accession>
<name>A0A366H4R6_9BACT</name>
<evidence type="ECO:0000313" key="5">
    <source>
        <dbReference type="EMBL" id="RBP36609.1"/>
    </source>
</evidence>
<dbReference type="RefSeq" id="WP_113961844.1">
    <property type="nucleotide sequence ID" value="NZ_QNRR01000016.1"/>
</dbReference>
<dbReference type="Pfam" id="PF01253">
    <property type="entry name" value="SUI1"/>
    <property type="match status" value="1"/>
</dbReference>
<dbReference type="CDD" id="cd11567">
    <property type="entry name" value="YciH_like"/>
    <property type="match status" value="1"/>
</dbReference>
<keyword evidence="5" id="KW-0396">Initiation factor</keyword>
<evidence type="ECO:0000259" key="4">
    <source>
        <dbReference type="PROSITE" id="PS50296"/>
    </source>
</evidence>
<evidence type="ECO:0000256" key="1">
    <source>
        <dbReference type="ARBA" id="ARBA00022845"/>
    </source>
</evidence>
<sequence>MKRQDSSKAAVSQSEPNAFSGLNMPNLPTEPKPVDPEAPQSRWKMGRVVLQRETAHRGGKTVIVIKDFASHLPLSVIETIAKRVRAACGCGGTVRDRRVEIQGDQVARIRAVLEAEGFEVGGVKA</sequence>
<gene>
    <name evidence="5" type="ORF">DES53_11648</name>
</gene>
<dbReference type="InterPro" id="IPR001950">
    <property type="entry name" value="SUI1"/>
</dbReference>
<proteinExistence type="predicted"/>
<keyword evidence="2" id="KW-0648">Protein biosynthesis</keyword>
<dbReference type="InterPro" id="IPR036877">
    <property type="entry name" value="SUI1_dom_sf"/>
</dbReference>
<keyword evidence="1" id="KW-0810">Translation regulation</keyword>
<dbReference type="GO" id="GO:0006417">
    <property type="term" value="P:regulation of translation"/>
    <property type="evidence" value="ECO:0007669"/>
    <property type="project" value="UniProtKB-KW"/>
</dbReference>
<feature type="domain" description="SUI1" evidence="4">
    <location>
        <begin position="49"/>
        <end position="117"/>
    </location>
</feature>
<reference evidence="5 6" key="1">
    <citation type="submission" date="2018-06" db="EMBL/GenBank/DDBJ databases">
        <title>Genomic Encyclopedia of Type Strains, Phase IV (KMG-IV): sequencing the most valuable type-strain genomes for metagenomic binning, comparative biology and taxonomic classification.</title>
        <authorList>
            <person name="Goeker M."/>
        </authorList>
    </citation>
    <scope>NUCLEOTIDE SEQUENCE [LARGE SCALE GENOMIC DNA]</scope>
    <source>
        <strain evidence="5 6">DSM 25532</strain>
    </source>
</reference>
<organism evidence="5 6">
    <name type="scientific">Roseimicrobium gellanilyticum</name>
    <dbReference type="NCBI Taxonomy" id="748857"/>
    <lineage>
        <taxon>Bacteria</taxon>
        <taxon>Pseudomonadati</taxon>
        <taxon>Verrucomicrobiota</taxon>
        <taxon>Verrucomicrobiia</taxon>
        <taxon>Verrucomicrobiales</taxon>
        <taxon>Verrucomicrobiaceae</taxon>
        <taxon>Roseimicrobium</taxon>
    </lineage>
</organism>
<dbReference type="Gene3D" id="3.30.780.10">
    <property type="entry name" value="SUI1-like domain"/>
    <property type="match status" value="1"/>
</dbReference>
<dbReference type="EMBL" id="QNRR01000016">
    <property type="protein sequence ID" value="RBP36609.1"/>
    <property type="molecule type" value="Genomic_DNA"/>
</dbReference>
<protein>
    <submittedName>
        <fullName evidence="5">Translation initiation factor 1</fullName>
    </submittedName>
</protein>
<feature type="region of interest" description="Disordered" evidence="3">
    <location>
        <begin position="1"/>
        <end position="41"/>
    </location>
</feature>